<evidence type="ECO:0000313" key="2">
    <source>
        <dbReference type="EMBL" id="KAE9975536.1"/>
    </source>
</evidence>
<feature type="compositionally biased region" description="Polar residues" evidence="1">
    <location>
        <begin position="1"/>
        <end position="13"/>
    </location>
</feature>
<feature type="region of interest" description="Disordered" evidence="1">
    <location>
        <begin position="1"/>
        <end position="31"/>
    </location>
</feature>
<accession>A0A8H3Z0H6</accession>
<organism evidence="2 3">
    <name type="scientific">Venturia inaequalis</name>
    <name type="common">Apple scab fungus</name>
    <dbReference type="NCBI Taxonomy" id="5025"/>
    <lineage>
        <taxon>Eukaryota</taxon>
        <taxon>Fungi</taxon>
        <taxon>Dikarya</taxon>
        <taxon>Ascomycota</taxon>
        <taxon>Pezizomycotina</taxon>
        <taxon>Dothideomycetes</taxon>
        <taxon>Pleosporomycetidae</taxon>
        <taxon>Venturiales</taxon>
        <taxon>Venturiaceae</taxon>
        <taxon>Venturia</taxon>
    </lineage>
</organism>
<dbReference type="AlphaFoldDB" id="A0A8H3Z0H6"/>
<gene>
    <name evidence="2" type="ORF">BLS_002540</name>
</gene>
<reference evidence="2 3" key="1">
    <citation type="submission" date="2019-11" db="EMBL/GenBank/DDBJ databases">
        <title>Venturia inaequalis Genome Resource.</title>
        <authorList>
            <person name="Lichtner F.J."/>
        </authorList>
    </citation>
    <scope>NUCLEOTIDE SEQUENCE [LARGE SCALE GENOMIC DNA]</scope>
    <source>
        <strain evidence="2">Bline_iso_100314</strain>
    </source>
</reference>
<dbReference type="Proteomes" id="UP000433883">
    <property type="component" value="Unassembled WGS sequence"/>
</dbReference>
<feature type="region of interest" description="Disordered" evidence="1">
    <location>
        <begin position="250"/>
        <end position="349"/>
    </location>
</feature>
<feature type="compositionally biased region" description="Basic and acidic residues" evidence="1">
    <location>
        <begin position="251"/>
        <end position="265"/>
    </location>
</feature>
<evidence type="ECO:0000313" key="3">
    <source>
        <dbReference type="Proteomes" id="UP000433883"/>
    </source>
</evidence>
<dbReference type="EMBL" id="WNWQ01000175">
    <property type="protein sequence ID" value="KAE9975536.1"/>
    <property type="molecule type" value="Genomic_DNA"/>
</dbReference>
<evidence type="ECO:0000256" key="1">
    <source>
        <dbReference type="SAM" id="MobiDB-lite"/>
    </source>
</evidence>
<feature type="compositionally biased region" description="Polar residues" evidence="1">
    <location>
        <begin position="305"/>
        <end position="323"/>
    </location>
</feature>
<sequence length="349" mass="39572">MDQPVATSESNPTAKEVEQSAEARLSIPALELQQRDPEPKFEYIAERPTPSMIWAVKCRIDESRDTNSPIMKAETIIITYKWHCSLEDDTVHITLQSRNLEDGHTGSYHGHRPGEEKLYKKFFKWIENLPTSVKTPSERDISRMPPALYEQWQNSGEAFGHWINEKKFIGARPKSVSMRLPIALFDYWHQNGNQADNEENIAELYRLYEDLLANPSDSRMLRPVFKPLAKLGDNPGAYTPGAYGLRMQAVNEDRRTEPRTDRVESAVEEDDRTPRATFLADRAVSASGIQRPAVPSRSTDGPAILSTQSHRSVGQAPNNQASGPQFLAVPDNESKIYRPGRFGRWKPKN</sequence>
<proteinExistence type="predicted"/>
<protein>
    <submittedName>
        <fullName evidence="2">Uncharacterized protein</fullName>
    </submittedName>
</protein>
<name>A0A8H3Z0H6_VENIN</name>
<comment type="caution">
    <text evidence="2">The sequence shown here is derived from an EMBL/GenBank/DDBJ whole genome shotgun (WGS) entry which is preliminary data.</text>
</comment>